<keyword evidence="2" id="KW-0732">Signal</keyword>
<protein>
    <submittedName>
        <fullName evidence="3">Plastocyanin</fullName>
    </submittedName>
</protein>
<dbReference type="SUPFAM" id="SSF49464">
    <property type="entry name" value="Carboxypeptidase regulatory domain-like"/>
    <property type="match status" value="1"/>
</dbReference>
<dbReference type="InterPro" id="IPR008969">
    <property type="entry name" value="CarboxyPept-like_regulatory"/>
</dbReference>
<accession>A0A7W8IEC2</accession>
<dbReference type="InterPro" id="IPR008972">
    <property type="entry name" value="Cupredoxin"/>
</dbReference>
<feature type="chain" id="PRO_5030559119" evidence="2">
    <location>
        <begin position="24"/>
        <end position="241"/>
    </location>
</feature>
<evidence type="ECO:0000256" key="1">
    <source>
        <dbReference type="SAM" id="MobiDB-lite"/>
    </source>
</evidence>
<dbReference type="AlphaFoldDB" id="A0A7W8IEC2"/>
<evidence type="ECO:0000256" key="2">
    <source>
        <dbReference type="SAM" id="SignalP"/>
    </source>
</evidence>
<comment type="caution">
    <text evidence="3">The sequence shown here is derived from an EMBL/GenBank/DDBJ whole genome shotgun (WGS) entry which is preliminary data.</text>
</comment>
<dbReference type="EMBL" id="JACHDY010000001">
    <property type="protein sequence ID" value="MBB5315586.1"/>
    <property type="molecule type" value="Genomic_DNA"/>
</dbReference>
<feature type="compositionally biased region" description="Pro residues" evidence="1">
    <location>
        <begin position="232"/>
        <end position="241"/>
    </location>
</feature>
<sequence length="241" mass="26308">MARTHLRKWLVCGVSLASSLTCAQSNSSPNPIGELRLRAVSPQSTKHHPAPAVIWLEPLGATPALSFRPHGRSTLLQKNRTFIPHLQVIPVGTVVQFPNADPFFHNVFSLFDGKRFDLGLYEAGSSKTVTFSREGVSYIFCNIHPEMSAVVLVLSTPLYAIADANDAFVLSNIPPGDYILHLWVEGLPQTVADRLTQHLHLTGQNVDLGVITIPATSGASDAHSNKYGNPYDPIPKSPYEH</sequence>
<dbReference type="Gene3D" id="2.60.40.420">
    <property type="entry name" value="Cupredoxins - blue copper proteins"/>
    <property type="match status" value="1"/>
</dbReference>
<organism evidence="3 4">
    <name type="scientific">Tunturiibacter empetritectus</name>
    <dbReference type="NCBI Taxonomy" id="3069691"/>
    <lineage>
        <taxon>Bacteria</taxon>
        <taxon>Pseudomonadati</taxon>
        <taxon>Acidobacteriota</taxon>
        <taxon>Terriglobia</taxon>
        <taxon>Terriglobales</taxon>
        <taxon>Acidobacteriaceae</taxon>
        <taxon>Tunturiibacter</taxon>
    </lineage>
</organism>
<reference evidence="3" key="1">
    <citation type="submission" date="2020-08" db="EMBL/GenBank/DDBJ databases">
        <title>Genomic Encyclopedia of Type Strains, Phase IV (KMG-V): Genome sequencing to study the core and pangenomes of soil and plant-associated prokaryotes.</title>
        <authorList>
            <person name="Whitman W."/>
        </authorList>
    </citation>
    <scope>NUCLEOTIDE SEQUENCE [LARGE SCALE GENOMIC DNA]</scope>
    <source>
        <strain evidence="3">M8UP27</strain>
    </source>
</reference>
<dbReference type="Proteomes" id="UP000568106">
    <property type="component" value="Unassembled WGS sequence"/>
</dbReference>
<evidence type="ECO:0000313" key="3">
    <source>
        <dbReference type="EMBL" id="MBB5315586.1"/>
    </source>
</evidence>
<dbReference type="InterPro" id="IPR052721">
    <property type="entry name" value="ET_Amicyanin"/>
</dbReference>
<feature type="signal peptide" evidence="2">
    <location>
        <begin position="1"/>
        <end position="23"/>
    </location>
</feature>
<dbReference type="PANTHER" id="PTHR36507:SF1">
    <property type="entry name" value="BLL1555 PROTEIN"/>
    <property type="match status" value="1"/>
</dbReference>
<evidence type="ECO:0000313" key="4">
    <source>
        <dbReference type="Proteomes" id="UP000568106"/>
    </source>
</evidence>
<dbReference type="SUPFAM" id="SSF49503">
    <property type="entry name" value="Cupredoxins"/>
    <property type="match status" value="1"/>
</dbReference>
<dbReference type="PANTHER" id="PTHR36507">
    <property type="entry name" value="BLL1555 PROTEIN"/>
    <property type="match status" value="1"/>
</dbReference>
<gene>
    <name evidence="3" type="ORF">HDF09_000236</name>
</gene>
<name>A0A7W8IEC2_9BACT</name>
<proteinExistence type="predicted"/>
<keyword evidence="4" id="KW-1185">Reference proteome</keyword>
<feature type="region of interest" description="Disordered" evidence="1">
    <location>
        <begin position="219"/>
        <end position="241"/>
    </location>
</feature>